<reference evidence="4" key="2">
    <citation type="submission" date="2016-10" db="EMBL/GenBank/DDBJ databases">
        <authorList>
            <person name="Varghese N."/>
            <person name="Submissions S."/>
        </authorList>
    </citation>
    <scope>NUCLEOTIDE SEQUENCE [LARGE SCALE GENOMIC DNA]</scope>
    <source>
        <strain evidence="4">DSM 17908</strain>
    </source>
</reference>
<proteinExistence type="predicted"/>
<sequence length="274" mass="29970">MTKISLHENIQIFRQLHEEGKLLLANSWDVMSTRIAEQNGVKAIATTSAGISWSLGYPDNQLADRKTIIKVLDLIISNTDLPVSADIEDGLLSIGENMEHLVQDLYSVGCVGINIEDSKLGKSLSIEDGAARIAAVRAAAKKINYDLFINARIDSWLRGESRDHEHFISRANAYLAAGADCIFIPGLIDLKACQTISSQINGPLNIMALPNGPSAEEFFNAGAKRISGGAFFAEQAYGFTQFGMETFLTKGVLLPNDQVKLNYMDLNKLLSHKK</sequence>
<evidence type="ECO:0000313" key="3">
    <source>
        <dbReference type="EMBL" id="SFI58377.1"/>
    </source>
</evidence>
<evidence type="ECO:0000313" key="4">
    <source>
        <dbReference type="Proteomes" id="UP000198919"/>
    </source>
</evidence>
<dbReference type="OrthoDB" id="9780430at2"/>
<protein>
    <submittedName>
        <fullName evidence="3">2-Methylisocitrate lyase, PEP mutase family</fullName>
    </submittedName>
    <submittedName>
        <fullName evidence="2">Carboxyvinyl-carboxyphosphonate phosphorylmutase</fullName>
        <ecNumber evidence="2">2.7.8.23</ecNumber>
    </submittedName>
</protein>
<evidence type="ECO:0000256" key="1">
    <source>
        <dbReference type="ARBA" id="ARBA00022723"/>
    </source>
</evidence>
<dbReference type="Proteomes" id="UP000198919">
    <property type="component" value="Unassembled WGS sequence"/>
</dbReference>
<keyword evidence="2" id="KW-0808">Transferase</keyword>
<dbReference type="GO" id="GO:0016829">
    <property type="term" value="F:lyase activity"/>
    <property type="evidence" value="ECO:0007669"/>
    <property type="project" value="UniProtKB-KW"/>
</dbReference>
<dbReference type="GO" id="GO:0046872">
    <property type="term" value="F:metal ion binding"/>
    <property type="evidence" value="ECO:0007669"/>
    <property type="project" value="UniProtKB-KW"/>
</dbReference>
<gene>
    <name evidence="3" type="ORF">SAMN05421680_102171</name>
    <name evidence="2" type="ORF">Xmau_00576</name>
</gene>
<keyword evidence="5" id="KW-1185">Reference proteome</keyword>
<evidence type="ECO:0000313" key="5">
    <source>
        <dbReference type="Proteomes" id="UP000224607"/>
    </source>
</evidence>
<dbReference type="SUPFAM" id="SSF51621">
    <property type="entry name" value="Phosphoenolpyruvate/pyruvate domain"/>
    <property type="match status" value="1"/>
</dbReference>
<dbReference type="EMBL" id="FORG01000002">
    <property type="protein sequence ID" value="SFI58377.1"/>
    <property type="molecule type" value="Genomic_DNA"/>
</dbReference>
<dbReference type="RefSeq" id="WP_092507631.1">
    <property type="nucleotide sequence ID" value="NZ_CAWNQB010000001.1"/>
</dbReference>
<dbReference type="Pfam" id="PF13714">
    <property type="entry name" value="PEP_mutase"/>
    <property type="match status" value="1"/>
</dbReference>
<reference evidence="2 5" key="3">
    <citation type="journal article" date="2017" name="Nat. Microbiol.">
        <title>Natural product diversity associated with the nematode symbionts Photorhabdus and Xenorhabdus.</title>
        <authorList>
            <person name="Tobias N.J."/>
            <person name="Wolff H."/>
            <person name="Djahanschiri B."/>
            <person name="Grundmann F."/>
            <person name="Kronenwerth M."/>
            <person name="Shi Y.M."/>
            <person name="Simonyi S."/>
            <person name="Grun P."/>
            <person name="Shapiro-Ilan D."/>
            <person name="Pidot S.J."/>
            <person name="Stinear T.P."/>
            <person name="Ebersberger I."/>
            <person name="Bode H.B."/>
        </authorList>
    </citation>
    <scope>NUCLEOTIDE SEQUENCE [LARGE SCALE GENOMIC DNA]</scope>
    <source>
        <strain evidence="2 5">DSM 17908</strain>
    </source>
</reference>
<evidence type="ECO:0000313" key="2">
    <source>
        <dbReference type="EMBL" id="PHM46179.1"/>
    </source>
</evidence>
<dbReference type="Gene3D" id="3.20.20.60">
    <property type="entry name" value="Phosphoenolpyruvate-binding domains"/>
    <property type="match status" value="1"/>
</dbReference>
<dbReference type="PANTHER" id="PTHR42905:SF16">
    <property type="entry name" value="CARBOXYPHOSPHONOENOLPYRUVATE PHOSPHONOMUTASE-LIKE PROTEIN (AFU_ORTHOLOGUE AFUA_5G07230)"/>
    <property type="match status" value="1"/>
</dbReference>
<dbReference type="Proteomes" id="UP000224607">
    <property type="component" value="Unassembled WGS sequence"/>
</dbReference>
<dbReference type="InterPro" id="IPR015813">
    <property type="entry name" value="Pyrv/PenolPyrv_kinase-like_dom"/>
</dbReference>
<accession>A0A1I3JDM9</accession>
<dbReference type="AlphaFoldDB" id="A0A1I3JDM9"/>
<name>A0A1I3JDM9_9GAMM</name>
<dbReference type="GO" id="GO:0008807">
    <property type="term" value="F:carboxyvinyl-carboxyphosphonate phosphorylmutase activity"/>
    <property type="evidence" value="ECO:0007669"/>
    <property type="project" value="UniProtKB-EC"/>
</dbReference>
<dbReference type="InterPro" id="IPR039556">
    <property type="entry name" value="ICL/PEPM"/>
</dbReference>
<dbReference type="EC" id="2.7.8.23" evidence="2"/>
<dbReference type="STRING" id="351675.SAMN05421680_102171"/>
<keyword evidence="3" id="KW-0456">Lyase</keyword>
<dbReference type="InterPro" id="IPR040442">
    <property type="entry name" value="Pyrv_kinase-like_dom_sf"/>
</dbReference>
<reference evidence="3" key="1">
    <citation type="submission" date="2016-10" db="EMBL/GenBank/DDBJ databases">
        <authorList>
            <person name="de Groot N.N."/>
        </authorList>
    </citation>
    <scope>NUCLEOTIDE SEQUENCE [LARGE SCALE GENOMIC DNA]</scope>
    <source>
        <strain evidence="3">DSM 17908</strain>
    </source>
</reference>
<dbReference type="EMBL" id="NITY01000001">
    <property type="protein sequence ID" value="PHM46179.1"/>
    <property type="molecule type" value="Genomic_DNA"/>
</dbReference>
<dbReference type="CDD" id="cd00377">
    <property type="entry name" value="ICL_PEPM"/>
    <property type="match status" value="1"/>
</dbReference>
<dbReference type="PANTHER" id="PTHR42905">
    <property type="entry name" value="PHOSPHOENOLPYRUVATE CARBOXYLASE"/>
    <property type="match status" value="1"/>
</dbReference>
<keyword evidence="1" id="KW-0479">Metal-binding</keyword>
<organism evidence="3 4">
    <name type="scientific">Xenorhabdus mauleonii</name>
    <dbReference type="NCBI Taxonomy" id="351675"/>
    <lineage>
        <taxon>Bacteria</taxon>
        <taxon>Pseudomonadati</taxon>
        <taxon>Pseudomonadota</taxon>
        <taxon>Gammaproteobacteria</taxon>
        <taxon>Enterobacterales</taxon>
        <taxon>Morganellaceae</taxon>
        <taxon>Xenorhabdus</taxon>
    </lineage>
</organism>